<comment type="caution">
    <text evidence="1">The sequence shown here is derived from an EMBL/GenBank/DDBJ whole genome shotgun (WGS) entry which is preliminary data.</text>
</comment>
<accession>A0A927FVC1</accession>
<sequence>MDIEIFILRSDWDRFDDLMNATAERGFFAEAVDDDLHRRGGPRLPCLIGFSPGELSHFGTLSVGNKAAEGRKRINVSGADELPVPLRITGLVDAITAPHKTEVQTRLRQGGLIRTTAAKKLLDVIRKINPERASAIEHLSLEQSRIEALPDRVQNALAIEKEMVSAALEFSGLGKAAVTNWHLPENENSSFLDGLGEVRLREDAMIVHDMNLVPGFELSRRVGYSAALFEDGHTRLSVVLANHLRLEEQLGGDLDLLQREP</sequence>
<proteinExistence type="predicted"/>
<evidence type="ECO:0000313" key="2">
    <source>
        <dbReference type="Proteomes" id="UP000654108"/>
    </source>
</evidence>
<evidence type="ECO:0000313" key="1">
    <source>
        <dbReference type="EMBL" id="MBD8066985.1"/>
    </source>
</evidence>
<dbReference type="Proteomes" id="UP000654108">
    <property type="component" value="Unassembled WGS sequence"/>
</dbReference>
<organism evidence="1 2">
    <name type="scientific">Devosia oryzisoli</name>
    <dbReference type="NCBI Taxonomy" id="2774138"/>
    <lineage>
        <taxon>Bacteria</taxon>
        <taxon>Pseudomonadati</taxon>
        <taxon>Pseudomonadota</taxon>
        <taxon>Alphaproteobacteria</taxon>
        <taxon>Hyphomicrobiales</taxon>
        <taxon>Devosiaceae</taxon>
        <taxon>Devosia</taxon>
    </lineage>
</organism>
<dbReference type="EMBL" id="JACYFU010000004">
    <property type="protein sequence ID" value="MBD8066985.1"/>
    <property type="molecule type" value="Genomic_DNA"/>
</dbReference>
<name>A0A927FVC1_9HYPH</name>
<keyword evidence="2" id="KW-1185">Reference proteome</keyword>
<protein>
    <submittedName>
        <fullName evidence="1">Uncharacterized protein</fullName>
    </submittedName>
</protein>
<dbReference type="RefSeq" id="WP_191777609.1">
    <property type="nucleotide sequence ID" value="NZ_JACYFU010000004.1"/>
</dbReference>
<gene>
    <name evidence="1" type="ORF">IC608_16055</name>
</gene>
<dbReference type="AlphaFoldDB" id="A0A927FVC1"/>
<reference evidence="1" key="1">
    <citation type="submission" date="2020-09" db="EMBL/GenBank/DDBJ databases">
        <title>Genome seq and assembly of Devosia sp.</title>
        <authorList>
            <person name="Chhetri G."/>
        </authorList>
    </citation>
    <scope>NUCLEOTIDE SEQUENCE</scope>
    <source>
        <strain evidence="1">PTR5</strain>
    </source>
</reference>